<name>A0A8C5BNE2_GADMO</name>
<comment type="caution">
    <text evidence="8">Lacks conserved residue(s) required for the propagation of feature annotation.</text>
</comment>
<feature type="transmembrane region" description="Helical" evidence="8">
    <location>
        <begin position="78"/>
        <end position="98"/>
    </location>
</feature>
<evidence type="ECO:0000256" key="2">
    <source>
        <dbReference type="ARBA" id="ARBA00022427"/>
    </source>
</evidence>
<keyword evidence="5 8" id="KW-0965">Cell junction</keyword>
<keyword evidence="6 8" id="KW-1133">Transmembrane helix</keyword>
<organism evidence="10 11">
    <name type="scientific">Gadus morhua</name>
    <name type="common">Atlantic cod</name>
    <dbReference type="NCBI Taxonomy" id="8049"/>
    <lineage>
        <taxon>Eukaryota</taxon>
        <taxon>Metazoa</taxon>
        <taxon>Chordata</taxon>
        <taxon>Craniata</taxon>
        <taxon>Vertebrata</taxon>
        <taxon>Euteleostomi</taxon>
        <taxon>Actinopterygii</taxon>
        <taxon>Neopterygii</taxon>
        <taxon>Teleostei</taxon>
        <taxon>Neoteleostei</taxon>
        <taxon>Acanthomorphata</taxon>
        <taxon>Zeiogadaria</taxon>
        <taxon>Gadariae</taxon>
        <taxon>Gadiformes</taxon>
        <taxon>Gadoidei</taxon>
        <taxon>Gadidae</taxon>
        <taxon>Gadus</taxon>
    </lineage>
</organism>
<feature type="transmembrane region" description="Helical" evidence="8">
    <location>
        <begin position="164"/>
        <end position="183"/>
    </location>
</feature>
<reference evidence="10" key="1">
    <citation type="submission" date="2025-08" db="UniProtKB">
        <authorList>
            <consortium name="Ensembl"/>
        </authorList>
    </citation>
    <scope>IDENTIFICATION</scope>
</reference>
<evidence type="ECO:0000256" key="1">
    <source>
        <dbReference type="ARBA" id="ARBA00008295"/>
    </source>
</evidence>
<proteinExistence type="inferred from homology"/>
<evidence type="ECO:0000256" key="9">
    <source>
        <dbReference type="SAM" id="MobiDB-lite"/>
    </source>
</evidence>
<dbReference type="InterPro" id="IPR006187">
    <property type="entry name" value="Claudin"/>
</dbReference>
<dbReference type="PROSITE" id="PS01346">
    <property type="entry name" value="CLAUDIN"/>
    <property type="match status" value="1"/>
</dbReference>
<evidence type="ECO:0000256" key="5">
    <source>
        <dbReference type="ARBA" id="ARBA00022949"/>
    </source>
</evidence>
<evidence type="ECO:0000256" key="4">
    <source>
        <dbReference type="ARBA" id="ARBA00022692"/>
    </source>
</evidence>
<dbReference type="Proteomes" id="UP000694546">
    <property type="component" value="Chromosome 16"/>
</dbReference>
<evidence type="ECO:0000313" key="10">
    <source>
        <dbReference type="Ensembl" id="ENSGMOP00000048622.1"/>
    </source>
</evidence>
<dbReference type="InterPro" id="IPR004031">
    <property type="entry name" value="PMP22/EMP/MP20/Claudin"/>
</dbReference>
<sequence length="226" mass="24372">MNAKLEVLALVLGFLGLVGTVAVTAMPMWRVTAFIGANIVVMEMTWEGLWMNCVWQAGVRTQCKVYDSLLILTPDLQAARALTLVSVGVAAAALLVAFCGGRRTACCRGNPKGKDVTLVVGGSLFLLACVTTLLPVCWTAHAIITDFYNPVVSEARKRELGAALYVGWGAAGLLLAAGAILIFRYSARREKERGTPTYGAEGYHVTGTEEEDRKEDVMGLDQMYIH</sequence>
<evidence type="ECO:0000313" key="11">
    <source>
        <dbReference type="Proteomes" id="UP000694546"/>
    </source>
</evidence>
<dbReference type="PRINTS" id="PR01385">
    <property type="entry name" value="CLAUDIN14"/>
</dbReference>
<evidence type="ECO:0000256" key="6">
    <source>
        <dbReference type="ARBA" id="ARBA00022989"/>
    </source>
</evidence>
<dbReference type="GO" id="GO:0005198">
    <property type="term" value="F:structural molecule activity"/>
    <property type="evidence" value="ECO:0007669"/>
    <property type="project" value="InterPro"/>
</dbReference>
<protein>
    <recommendedName>
        <fullName evidence="8">Claudin</fullName>
    </recommendedName>
</protein>
<dbReference type="Ensembl" id="ENSGMOT00000076453.1">
    <property type="protein sequence ID" value="ENSGMOP00000048622.1"/>
    <property type="gene ID" value="ENSGMOG00000025800.1"/>
</dbReference>
<evidence type="ECO:0000256" key="7">
    <source>
        <dbReference type="ARBA" id="ARBA00023136"/>
    </source>
</evidence>
<keyword evidence="4 8" id="KW-0812">Transmembrane</keyword>
<dbReference type="PANTHER" id="PTHR12002">
    <property type="entry name" value="CLAUDIN"/>
    <property type="match status" value="1"/>
</dbReference>
<dbReference type="PRINTS" id="PR01077">
    <property type="entry name" value="CLAUDIN"/>
</dbReference>
<evidence type="ECO:0000256" key="8">
    <source>
        <dbReference type="RuleBase" id="RU060637"/>
    </source>
</evidence>
<comment type="subcellular location">
    <subcellularLocation>
        <location evidence="8">Cell junction</location>
        <location evidence="8">Tight junction</location>
    </subcellularLocation>
    <subcellularLocation>
        <location evidence="8">Cell membrane</location>
        <topology evidence="8">Multi-pass membrane protein</topology>
    </subcellularLocation>
</comment>
<dbReference type="InterPro" id="IPR017974">
    <property type="entry name" value="Claudin_CS"/>
</dbReference>
<dbReference type="OMA" id="MEELWEG"/>
<dbReference type="AlphaFoldDB" id="A0A8C5BNE2"/>
<keyword evidence="2 8" id="KW-0796">Tight junction</keyword>
<comment type="similarity">
    <text evidence="1 8">Belongs to the claudin family.</text>
</comment>
<dbReference type="GeneTree" id="ENSGT00940000164824"/>
<comment type="function">
    <text evidence="8">Claudins function as major constituents of the tight junction complexes that regulate the permeability of epithelia.</text>
</comment>
<feature type="region of interest" description="Disordered" evidence="9">
    <location>
        <begin position="194"/>
        <end position="220"/>
    </location>
</feature>
<evidence type="ECO:0000256" key="3">
    <source>
        <dbReference type="ARBA" id="ARBA00022475"/>
    </source>
</evidence>
<feature type="transmembrane region" description="Helical" evidence="8">
    <location>
        <begin position="118"/>
        <end position="144"/>
    </location>
</feature>
<dbReference type="Pfam" id="PF00822">
    <property type="entry name" value="PMP22_Claudin"/>
    <property type="match status" value="1"/>
</dbReference>
<reference evidence="10" key="2">
    <citation type="submission" date="2025-09" db="UniProtKB">
        <authorList>
            <consortium name="Ensembl"/>
        </authorList>
    </citation>
    <scope>IDENTIFICATION</scope>
</reference>
<keyword evidence="11" id="KW-1185">Reference proteome</keyword>
<keyword evidence="3 8" id="KW-1003">Cell membrane</keyword>
<dbReference type="GO" id="GO:0005886">
    <property type="term" value="C:plasma membrane"/>
    <property type="evidence" value="ECO:0007669"/>
    <property type="project" value="UniProtKB-SubCell"/>
</dbReference>
<dbReference type="Gene3D" id="1.20.140.150">
    <property type="match status" value="1"/>
</dbReference>
<accession>A0A8C5BNE2</accession>
<dbReference type="GO" id="GO:0005923">
    <property type="term" value="C:bicellular tight junction"/>
    <property type="evidence" value="ECO:0007669"/>
    <property type="project" value="UniProtKB-SubCell"/>
</dbReference>
<keyword evidence="7 8" id="KW-0472">Membrane</keyword>